<evidence type="ECO:0000313" key="7">
    <source>
        <dbReference type="EMBL" id="KGE89840.1"/>
    </source>
</evidence>
<dbReference type="Pfam" id="PF04932">
    <property type="entry name" value="Wzy_C"/>
    <property type="match status" value="1"/>
</dbReference>
<evidence type="ECO:0000256" key="3">
    <source>
        <dbReference type="ARBA" id="ARBA00022989"/>
    </source>
</evidence>
<gene>
    <name evidence="7" type="ORF">IX84_00575</name>
</gene>
<dbReference type="PANTHER" id="PTHR37422">
    <property type="entry name" value="TEICHURONIC ACID BIOSYNTHESIS PROTEIN TUAE"/>
    <property type="match status" value="1"/>
</dbReference>
<keyword evidence="4 5" id="KW-0472">Membrane</keyword>
<feature type="transmembrane region" description="Helical" evidence="5">
    <location>
        <begin position="71"/>
        <end position="89"/>
    </location>
</feature>
<comment type="caution">
    <text evidence="7">The sequence shown here is derived from an EMBL/GenBank/DDBJ whole genome shotgun (WGS) entry which is preliminary data.</text>
</comment>
<dbReference type="GO" id="GO:0016020">
    <property type="term" value="C:membrane"/>
    <property type="evidence" value="ECO:0007669"/>
    <property type="project" value="UniProtKB-SubCell"/>
</dbReference>
<dbReference type="PANTHER" id="PTHR37422:SF13">
    <property type="entry name" value="LIPOPOLYSACCHARIDE BIOSYNTHESIS PROTEIN PA4999-RELATED"/>
    <property type="match status" value="1"/>
</dbReference>
<dbReference type="AlphaFoldDB" id="A0A098SCM6"/>
<evidence type="ECO:0000259" key="6">
    <source>
        <dbReference type="Pfam" id="PF04932"/>
    </source>
</evidence>
<dbReference type="RefSeq" id="WP_044215640.1">
    <property type="nucleotide sequence ID" value="NZ_JBKAGJ010000014.1"/>
</dbReference>
<keyword evidence="2 5" id="KW-0812">Transmembrane</keyword>
<dbReference type="PROSITE" id="PS51257">
    <property type="entry name" value="PROKAR_LIPOPROTEIN"/>
    <property type="match status" value="1"/>
</dbReference>
<keyword evidence="3 5" id="KW-1133">Transmembrane helix</keyword>
<feature type="transmembrane region" description="Helical" evidence="5">
    <location>
        <begin position="166"/>
        <end position="187"/>
    </location>
</feature>
<protein>
    <recommendedName>
        <fullName evidence="6">O-antigen ligase-related domain-containing protein</fullName>
    </recommendedName>
</protein>
<feature type="domain" description="O-antigen ligase-related" evidence="6">
    <location>
        <begin position="205"/>
        <end position="360"/>
    </location>
</feature>
<feature type="transmembrane region" description="Helical" evidence="5">
    <location>
        <begin position="344"/>
        <end position="368"/>
    </location>
</feature>
<dbReference type="EMBL" id="JPOS01000002">
    <property type="protein sequence ID" value="KGE89840.1"/>
    <property type="molecule type" value="Genomic_DNA"/>
</dbReference>
<dbReference type="InterPro" id="IPR007016">
    <property type="entry name" value="O-antigen_ligase-rel_domated"/>
</dbReference>
<dbReference type="STRING" id="1524460.IX84_00575"/>
<comment type="subcellular location">
    <subcellularLocation>
        <location evidence="1">Membrane</location>
        <topology evidence="1">Multi-pass membrane protein</topology>
    </subcellularLocation>
</comment>
<evidence type="ECO:0000256" key="5">
    <source>
        <dbReference type="SAM" id="Phobius"/>
    </source>
</evidence>
<organism evidence="7 8">
    <name type="scientific">Phaeodactylibacter xiamenensis</name>
    <dbReference type="NCBI Taxonomy" id="1524460"/>
    <lineage>
        <taxon>Bacteria</taxon>
        <taxon>Pseudomonadati</taxon>
        <taxon>Bacteroidota</taxon>
        <taxon>Saprospiria</taxon>
        <taxon>Saprospirales</taxon>
        <taxon>Haliscomenobacteraceae</taxon>
        <taxon>Phaeodactylibacter</taxon>
    </lineage>
</organism>
<feature type="transmembrane region" description="Helical" evidence="5">
    <location>
        <begin position="242"/>
        <end position="263"/>
    </location>
</feature>
<accession>A0A098SCM6</accession>
<feature type="transmembrane region" description="Helical" evidence="5">
    <location>
        <begin position="397"/>
        <end position="415"/>
    </location>
</feature>
<name>A0A098SCM6_9BACT</name>
<dbReference type="InterPro" id="IPR051533">
    <property type="entry name" value="WaaL-like"/>
</dbReference>
<evidence type="ECO:0000256" key="4">
    <source>
        <dbReference type="ARBA" id="ARBA00023136"/>
    </source>
</evidence>
<reference evidence="7 8" key="1">
    <citation type="journal article" date="2014" name="Int. J. Syst. Evol. Microbiol.">
        <title>Phaeodactylibacter xiamenensis gen. nov., sp. nov., a member of the family Saprospiraceae isolated from the marine alga Phaeodactylum tricornutum.</title>
        <authorList>
            <person name="Chen Z.Jr."/>
            <person name="Lei X."/>
            <person name="Lai Q."/>
            <person name="Li Y."/>
            <person name="Zhang B."/>
            <person name="Zhang J."/>
            <person name="Zhang H."/>
            <person name="Yang L."/>
            <person name="Zheng W."/>
            <person name="Tian Y."/>
            <person name="Yu Z."/>
            <person name="Xu H.Jr."/>
            <person name="Zheng T."/>
        </authorList>
    </citation>
    <scope>NUCLEOTIDE SEQUENCE [LARGE SCALE GENOMIC DNA]</scope>
    <source>
        <strain evidence="7 8">KD52</strain>
    </source>
</reference>
<evidence type="ECO:0000256" key="2">
    <source>
        <dbReference type="ARBA" id="ARBA00022692"/>
    </source>
</evidence>
<keyword evidence="8" id="KW-1185">Reference proteome</keyword>
<feature type="transmembrane region" description="Helical" evidence="5">
    <location>
        <begin position="199"/>
        <end position="216"/>
    </location>
</feature>
<dbReference type="Proteomes" id="UP000029736">
    <property type="component" value="Unassembled WGS sequence"/>
</dbReference>
<feature type="transmembrane region" description="Helical" evidence="5">
    <location>
        <begin position="20"/>
        <end position="50"/>
    </location>
</feature>
<evidence type="ECO:0000313" key="8">
    <source>
        <dbReference type="Proteomes" id="UP000029736"/>
    </source>
</evidence>
<proteinExistence type="predicted"/>
<feature type="transmembrane region" description="Helical" evidence="5">
    <location>
        <begin position="222"/>
        <end position="237"/>
    </location>
</feature>
<feature type="transmembrane region" description="Helical" evidence="5">
    <location>
        <begin position="125"/>
        <end position="146"/>
    </location>
</feature>
<dbReference type="OrthoDB" id="1492360at2"/>
<sequence length="421" mass="47486">MPIDFKALKQGPFPQPVHHQWLGMACLIAMMVGMMTSAEALISIAFIALVCNAVLNRQLPQLWKQFIRHPALLGITGIFLVYALSGLYSENTAYLFRRLRTSLPLLLLPFAILSIPRLERRSYYSLLYLFFLLTLAACLAVVYNYLTDYAAITALYKKGQVMPTPMRHIRFSLTVVLAVAGGFYLSARRFWWWHPAERYLLTGGSLFMIAFLHLLAVRSGLLALYLLAVFALVRLIVIQRQFWLGASVLVTAAGLAYAAFQYVPTLQNKVNYTRYTIHLLIHGGEIKELSDSQRLGSINAGLSMARAHPWIGVGLGDIREAAETYYEKNAPGLAGRQLLPHNQYIFVLGATGALGLVYFLLATFYPLLYGHGYRDIFWTAFHIVVLPSFMVEHTLETQFGLTLYLLFALMGIRYIDTQSPR</sequence>
<evidence type="ECO:0000256" key="1">
    <source>
        <dbReference type="ARBA" id="ARBA00004141"/>
    </source>
</evidence>